<dbReference type="Pfam" id="PF00892">
    <property type="entry name" value="EamA"/>
    <property type="match status" value="2"/>
</dbReference>
<feature type="transmembrane region" description="Helical" evidence="1">
    <location>
        <begin position="157"/>
        <end position="177"/>
    </location>
</feature>
<comment type="caution">
    <text evidence="3">The sequence shown here is derived from an EMBL/GenBank/DDBJ whole genome shotgun (WGS) entry which is preliminary data.</text>
</comment>
<feature type="transmembrane region" description="Helical" evidence="1">
    <location>
        <begin position="279"/>
        <end position="298"/>
    </location>
</feature>
<gene>
    <name evidence="3" type="ORF">J3491_03005</name>
</gene>
<feature type="transmembrane region" description="Helical" evidence="1">
    <location>
        <begin position="108"/>
        <end position="127"/>
    </location>
</feature>
<keyword evidence="1" id="KW-0472">Membrane</keyword>
<keyword evidence="1" id="KW-1133">Transmembrane helix</keyword>
<feature type="domain" description="EamA" evidence="2">
    <location>
        <begin position="159"/>
        <end position="295"/>
    </location>
</feature>
<name>A0AAW4ILD5_9GAMM</name>
<feature type="transmembrane region" description="Helical" evidence="1">
    <location>
        <begin position="189"/>
        <end position="206"/>
    </location>
</feature>
<feature type="transmembrane region" description="Helical" evidence="1">
    <location>
        <begin position="218"/>
        <end position="242"/>
    </location>
</feature>
<sequence>MAHTESAMTARQSWIGTIQIISAAVCWGTLGIFSTYLNQSGFSGWQITILRIVSAAFLVLVMLPTLWLHLSALRPKQWLGLALQSLIGVLGMSLCYFFAVIYVGAGPAVALLYTAPVFSLLFSAVLLQEPITRQSALLALMAVFGVGLTMLGDAAKVNWGIALGLLSGVCYSLYGVLGKRAMHYAHPAPLVFFTSIIISAGVLLLLPETYRTYGQLFALPLATWGYALGLSLIGTVVPFALYMKALEKLPATRASVFTIFEPLTAIALALLLLHQALSWIQYVGVVLILLAALLNAMLNGTTTRVPRWLRRRPKPF</sequence>
<feature type="transmembrane region" description="Helical" evidence="1">
    <location>
        <begin position="81"/>
        <end position="102"/>
    </location>
</feature>
<dbReference type="PANTHER" id="PTHR22911">
    <property type="entry name" value="ACYL-MALONYL CONDENSING ENZYME-RELATED"/>
    <property type="match status" value="1"/>
</dbReference>
<dbReference type="GO" id="GO:0016020">
    <property type="term" value="C:membrane"/>
    <property type="evidence" value="ECO:0007669"/>
    <property type="project" value="InterPro"/>
</dbReference>
<dbReference type="SUPFAM" id="SSF103481">
    <property type="entry name" value="Multidrug resistance efflux transporter EmrE"/>
    <property type="match status" value="2"/>
</dbReference>
<keyword evidence="4" id="KW-1185">Reference proteome</keyword>
<keyword evidence="1" id="KW-0812">Transmembrane</keyword>
<dbReference type="PANTHER" id="PTHR22911:SF79">
    <property type="entry name" value="MOBA-LIKE NTP TRANSFERASE DOMAIN-CONTAINING PROTEIN"/>
    <property type="match status" value="1"/>
</dbReference>
<evidence type="ECO:0000313" key="3">
    <source>
        <dbReference type="EMBL" id="MBO1516303.1"/>
    </source>
</evidence>
<feature type="transmembrane region" description="Helical" evidence="1">
    <location>
        <begin position="254"/>
        <end position="273"/>
    </location>
</feature>
<organism evidence="3 4">
    <name type="scientific">Psychrobacter halodurans</name>
    <dbReference type="NCBI Taxonomy" id="2818439"/>
    <lineage>
        <taxon>Bacteria</taxon>
        <taxon>Pseudomonadati</taxon>
        <taxon>Pseudomonadota</taxon>
        <taxon>Gammaproteobacteria</taxon>
        <taxon>Moraxellales</taxon>
        <taxon>Moraxellaceae</taxon>
        <taxon>Psychrobacter</taxon>
    </lineage>
</organism>
<proteinExistence type="predicted"/>
<dbReference type="InterPro" id="IPR037185">
    <property type="entry name" value="EmrE-like"/>
</dbReference>
<dbReference type="AlphaFoldDB" id="A0AAW4ILD5"/>
<feature type="transmembrane region" description="Helical" evidence="1">
    <location>
        <begin position="12"/>
        <end position="37"/>
    </location>
</feature>
<feature type="transmembrane region" description="Helical" evidence="1">
    <location>
        <begin position="49"/>
        <end position="69"/>
    </location>
</feature>
<feature type="domain" description="EamA" evidence="2">
    <location>
        <begin position="15"/>
        <end position="150"/>
    </location>
</feature>
<evidence type="ECO:0000259" key="2">
    <source>
        <dbReference type="Pfam" id="PF00892"/>
    </source>
</evidence>
<dbReference type="InterPro" id="IPR000620">
    <property type="entry name" value="EamA_dom"/>
</dbReference>
<dbReference type="EMBL" id="JAGBKN010000004">
    <property type="protein sequence ID" value="MBO1516303.1"/>
    <property type="molecule type" value="Genomic_DNA"/>
</dbReference>
<feature type="transmembrane region" description="Helical" evidence="1">
    <location>
        <begin position="134"/>
        <end position="151"/>
    </location>
</feature>
<dbReference type="Gene3D" id="1.10.3730.20">
    <property type="match status" value="1"/>
</dbReference>
<evidence type="ECO:0000313" key="4">
    <source>
        <dbReference type="Proteomes" id="UP000664161"/>
    </source>
</evidence>
<protein>
    <submittedName>
        <fullName evidence="3">EamA family transporter</fullName>
    </submittedName>
</protein>
<evidence type="ECO:0000256" key="1">
    <source>
        <dbReference type="SAM" id="Phobius"/>
    </source>
</evidence>
<dbReference type="Proteomes" id="UP000664161">
    <property type="component" value="Unassembled WGS sequence"/>
</dbReference>
<accession>A0AAW4ILD5</accession>
<reference evidence="3 4" key="1">
    <citation type="submission" date="2021-03" db="EMBL/GenBank/DDBJ databases">
        <authorList>
            <person name="Shang D.-D."/>
            <person name="Du Z.-J."/>
            <person name="Chen G.-J."/>
        </authorList>
    </citation>
    <scope>NUCLEOTIDE SEQUENCE [LARGE SCALE GENOMIC DNA]</scope>
    <source>
        <strain evidence="3 4">F2608</strain>
    </source>
</reference>